<dbReference type="PANTHER" id="PTHR34545">
    <property type="entry name" value="CLAVATA3/ESR (CLE)-RELATED PROTEIN 22"/>
    <property type="match status" value="1"/>
</dbReference>
<dbReference type="EMBL" id="CM031838">
    <property type="protein sequence ID" value="KAG6679087.1"/>
    <property type="molecule type" value="Genomic_DNA"/>
</dbReference>
<name>A0A922ACX4_CARIL</name>
<sequence length="112" mass="12238">MIWVLIMSSLKQIMGLIFRKELSCFSLLLLVLFLFLLQMSTSSAADHVSATFATFKAKAGSAASKVSSIDVESINGSVGSRDKDHEEAGDHAHVFGDEKRKVFTGPNPLHNR</sequence>
<dbReference type="Proteomes" id="UP000811246">
    <property type="component" value="Chromosome 14"/>
</dbReference>
<evidence type="ECO:0000256" key="2">
    <source>
        <dbReference type="SAM" id="SignalP"/>
    </source>
</evidence>
<proteinExistence type="predicted"/>
<feature type="compositionally biased region" description="Basic and acidic residues" evidence="1">
    <location>
        <begin position="80"/>
        <end position="101"/>
    </location>
</feature>
<keyword evidence="2" id="KW-0732">Signal</keyword>
<dbReference type="GO" id="GO:0048731">
    <property type="term" value="P:system development"/>
    <property type="evidence" value="ECO:0007669"/>
    <property type="project" value="InterPro"/>
</dbReference>
<feature type="chain" id="PRO_5037749106" evidence="2">
    <location>
        <begin position="45"/>
        <end position="112"/>
    </location>
</feature>
<accession>A0A922ACX4</accession>
<organism evidence="3 4">
    <name type="scientific">Carya illinoinensis</name>
    <name type="common">Pecan</name>
    <dbReference type="NCBI Taxonomy" id="32201"/>
    <lineage>
        <taxon>Eukaryota</taxon>
        <taxon>Viridiplantae</taxon>
        <taxon>Streptophyta</taxon>
        <taxon>Embryophyta</taxon>
        <taxon>Tracheophyta</taxon>
        <taxon>Spermatophyta</taxon>
        <taxon>Magnoliopsida</taxon>
        <taxon>eudicotyledons</taxon>
        <taxon>Gunneridae</taxon>
        <taxon>Pentapetalae</taxon>
        <taxon>rosids</taxon>
        <taxon>fabids</taxon>
        <taxon>Fagales</taxon>
        <taxon>Juglandaceae</taxon>
        <taxon>Carya</taxon>
    </lineage>
</organism>
<feature type="region of interest" description="Disordered" evidence="1">
    <location>
        <begin position="76"/>
        <end position="112"/>
    </location>
</feature>
<feature type="signal peptide" evidence="2">
    <location>
        <begin position="1"/>
        <end position="44"/>
    </location>
</feature>
<comment type="caution">
    <text evidence="3">The sequence shown here is derived from an EMBL/GenBank/DDBJ whole genome shotgun (WGS) entry which is preliminary data.</text>
</comment>
<protein>
    <submittedName>
        <fullName evidence="3">Uncharacterized protein</fullName>
    </submittedName>
</protein>
<gene>
    <name evidence="3" type="ORF">I3842_14G113700</name>
</gene>
<dbReference type="PANTHER" id="PTHR34545:SF8">
    <property type="entry name" value="CLAVATA3_ESR (CLE)-RELATED PROTEIN 21"/>
    <property type="match status" value="1"/>
</dbReference>
<dbReference type="AlphaFoldDB" id="A0A922ACX4"/>
<evidence type="ECO:0000313" key="3">
    <source>
        <dbReference type="EMBL" id="KAG6679087.1"/>
    </source>
</evidence>
<dbReference type="InterPro" id="IPR033249">
    <property type="entry name" value="CLE_plant"/>
</dbReference>
<reference evidence="3" key="1">
    <citation type="submission" date="2021-01" db="EMBL/GenBank/DDBJ databases">
        <authorList>
            <person name="Lovell J.T."/>
            <person name="Bentley N."/>
            <person name="Bhattarai G."/>
            <person name="Jenkins J.W."/>
            <person name="Sreedasyam A."/>
            <person name="Alarcon Y."/>
            <person name="Bock C."/>
            <person name="Boston L."/>
            <person name="Carlson J."/>
            <person name="Cervantes K."/>
            <person name="Clermont K."/>
            <person name="Krom N."/>
            <person name="Kubenka K."/>
            <person name="Mamidi S."/>
            <person name="Mattison C."/>
            <person name="Monteros M."/>
            <person name="Pisani C."/>
            <person name="Plott C."/>
            <person name="Rajasekar S."/>
            <person name="Rhein H.S."/>
            <person name="Rohla C."/>
            <person name="Song M."/>
            <person name="Hilaire R.S."/>
            <person name="Shu S."/>
            <person name="Wells L."/>
            <person name="Wang X."/>
            <person name="Webber J."/>
            <person name="Heerema R.J."/>
            <person name="Klein P."/>
            <person name="Conner P."/>
            <person name="Grauke L."/>
            <person name="Grimwood J."/>
            <person name="Schmutz J."/>
            <person name="Randall J.J."/>
        </authorList>
    </citation>
    <scope>NUCLEOTIDE SEQUENCE</scope>
    <source>
        <tissue evidence="3">Leaf</tissue>
    </source>
</reference>
<evidence type="ECO:0000313" key="4">
    <source>
        <dbReference type="Proteomes" id="UP000811246"/>
    </source>
</evidence>
<evidence type="ECO:0000256" key="1">
    <source>
        <dbReference type="SAM" id="MobiDB-lite"/>
    </source>
</evidence>